<evidence type="ECO:0000256" key="3">
    <source>
        <dbReference type="ARBA" id="ARBA00022553"/>
    </source>
</evidence>
<dbReference type="Proteomes" id="UP000249522">
    <property type="component" value="Unassembled WGS sequence"/>
</dbReference>
<dbReference type="InterPro" id="IPR003660">
    <property type="entry name" value="HAMP_dom"/>
</dbReference>
<dbReference type="SUPFAM" id="SSF55874">
    <property type="entry name" value="ATPase domain of HSP90 chaperone/DNA topoisomerase II/histidine kinase"/>
    <property type="match status" value="1"/>
</dbReference>
<dbReference type="PROSITE" id="PS50885">
    <property type="entry name" value="HAMP"/>
    <property type="match status" value="1"/>
</dbReference>
<evidence type="ECO:0000313" key="15">
    <source>
        <dbReference type="Proteomes" id="UP000249522"/>
    </source>
</evidence>
<dbReference type="GO" id="GO:0005524">
    <property type="term" value="F:ATP binding"/>
    <property type="evidence" value="ECO:0007669"/>
    <property type="project" value="UniProtKB-KW"/>
</dbReference>
<gene>
    <name evidence="14" type="ORF">DNH61_05600</name>
</gene>
<accession>A0A2W1LYU7</accession>
<dbReference type="GO" id="GO:0000155">
    <property type="term" value="F:phosphorelay sensor kinase activity"/>
    <property type="evidence" value="ECO:0007669"/>
    <property type="project" value="InterPro"/>
</dbReference>
<comment type="caution">
    <text evidence="14">The sequence shown here is derived from an EMBL/GenBank/DDBJ whole genome shotgun (WGS) entry which is preliminary data.</text>
</comment>
<dbReference type="Gene3D" id="3.30.450.20">
    <property type="entry name" value="PAS domain"/>
    <property type="match status" value="1"/>
</dbReference>
<evidence type="ECO:0000256" key="8">
    <source>
        <dbReference type="ARBA" id="ARBA00022840"/>
    </source>
</evidence>
<dbReference type="AlphaFoldDB" id="A0A2W1LYU7"/>
<evidence type="ECO:0000259" key="13">
    <source>
        <dbReference type="PROSITE" id="PS50885"/>
    </source>
</evidence>
<evidence type="ECO:0000256" key="9">
    <source>
        <dbReference type="ARBA" id="ARBA00022989"/>
    </source>
</evidence>
<keyword evidence="4" id="KW-0808">Transferase</keyword>
<dbReference type="InterPro" id="IPR010559">
    <property type="entry name" value="Sig_transdc_His_kin_internal"/>
</dbReference>
<evidence type="ECO:0000256" key="6">
    <source>
        <dbReference type="ARBA" id="ARBA00022741"/>
    </source>
</evidence>
<dbReference type="PANTHER" id="PTHR34220">
    <property type="entry name" value="SENSOR HISTIDINE KINASE YPDA"/>
    <property type="match status" value="1"/>
</dbReference>
<dbReference type="Pfam" id="PF00672">
    <property type="entry name" value="HAMP"/>
    <property type="match status" value="1"/>
</dbReference>
<evidence type="ECO:0000313" key="14">
    <source>
        <dbReference type="EMBL" id="PZD96677.1"/>
    </source>
</evidence>
<dbReference type="OrthoDB" id="9776552at2"/>
<dbReference type="InterPro" id="IPR003594">
    <property type="entry name" value="HATPase_dom"/>
</dbReference>
<dbReference type="RefSeq" id="WP_111145688.1">
    <property type="nucleotide sequence ID" value="NZ_QKRB01000036.1"/>
</dbReference>
<feature type="transmembrane region" description="Helical" evidence="12">
    <location>
        <begin position="303"/>
        <end position="322"/>
    </location>
</feature>
<feature type="domain" description="HAMP" evidence="13">
    <location>
        <begin position="324"/>
        <end position="376"/>
    </location>
</feature>
<keyword evidence="9 12" id="KW-1133">Transmembrane helix</keyword>
<keyword evidence="15" id="KW-1185">Reference proteome</keyword>
<keyword evidence="8" id="KW-0067">ATP-binding</keyword>
<dbReference type="InterPro" id="IPR036890">
    <property type="entry name" value="HATPase_C_sf"/>
</dbReference>
<organism evidence="14 15">
    <name type="scientific">Paenibacillus sambharensis</name>
    <dbReference type="NCBI Taxonomy" id="1803190"/>
    <lineage>
        <taxon>Bacteria</taxon>
        <taxon>Bacillati</taxon>
        <taxon>Bacillota</taxon>
        <taxon>Bacilli</taxon>
        <taxon>Bacillales</taxon>
        <taxon>Paenibacillaceae</taxon>
        <taxon>Paenibacillus</taxon>
    </lineage>
</organism>
<reference evidence="14 15" key="1">
    <citation type="submission" date="2018-06" db="EMBL/GenBank/DDBJ databases">
        <title>Paenibacillus imtechensis sp. nov.</title>
        <authorList>
            <person name="Pinnaka A.K."/>
            <person name="Singh H."/>
            <person name="Kaur M."/>
        </authorList>
    </citation>
    <scope>NUCLEOTIDE SEQUENCE [LARGE SCALE GENOMIC DNA]</scope>
    <source>
        <strain evidence="14 15">SMB1</strain>
    </source>
</reference>
<dbReference type="EMBL" id="QKRB01000036">
    <property type="protein sequence ID" value="PZD96677.1"/>
    <property type="molecule type" value="Genomic_DNA"/>
</dbReference>
<evidence type="ECO:0000256" key="10">
    <source>
        <dbReference type="ARBA" id="ARBA00023012"/>
    </source>
</evidence>
<proteinExistence type="predicted"/>
<dbReference type="Pfam" id="PF06580">
    <property type="entry name" value="His_kinase"/>
    <property type="match status" value="1"/>
</dbReference>
<dbReference type="Gene3D" id="1.10.287.130">
    <property type="match status" value="1"/>
</dbReference>
<keyword evidence="7" id="KW-0418">Kinase</keyword>
<name>A0A2W1LYU7_9BACL</name>
<dbReference type="Pfam" id="PF02518">
    <property type="entry name" value="HATPase_c"/>
    <property type="match status" value="1"/>
</dbReference>
<protein>
    <recommendedName>
        <fullName evidence="13">HAMP domain-containing protein</fullName>
    </recommendedName>
</protein>
<evidence type="ECO:0000256" key="7">
    <source>
        <dbReference type="ARBA" id="ARBA00022777"/>
    </source>
</evidence>
<evidence type="ECO:0000256" key="1">
    <source>
        <dbReference type="ARBA" id="ARBA00004651"/>
    </source>
</evidence>
<evidence type="ECO:0000256" key="4">
    <source>
        <dbReference type="ARBA" id="ARBA00022679"/>
    </source>
</evidence>
<dbReference type="CDD" id="cd06225">
    <property type="entry name" value="HAMP"/>
    <property type="match status" value="1"/>
</dbReference>
<evidence type="ECO:0000256" key="11">
    <source>
        <dbReference type="ARBA" id="ARBA00023136"/>
    </source>
</evidence>
<keyword evidence="11 12" id="KW-0472">Membrane</keyword>
<dbReference type="Gene3D" id="3.30.565.10">
    <property type="entry name" value="Histidine kinase-like ATPase, C-terminal domain"/>
    <property type="match status" value="1"/>
</dbReference>
<evidence type="ECO:0000256" key="12">
    <source>
        <dbReference type="SAM" id="Phobius"/>
    </source>
</evidence>
<dbReference type="InterPro" id="IPR050640">
    <property type="entry name" value="Bact_2-comp_sensor_kinase"/>
</dbReference>
<feature type="transmembrane region" description="Helical" evidence="12">
    <location>
        <begin position="12"/>
        <end position="37"/>
    </location>
</feature>
<keyword evidence="3" id="KW-0597">Phosphoprotein</keyword>
<comment type="subcellular location">
    <subcellularLocation>
        <location evidence="1">Cell membrane</location>
        <topology evidence="1">Multi-pass membrane protein</topology>
    </subcellularLocation>
</comment>
<sequence>MKRFLNAFRYQGLFTKIFIVMVISIIAVSALTSLTTIRMSERLFMKTFSITNSKVLYQIKTSVESFNYSIVTAANNILQSGSIKSFLTEGESDSLTVAKTYYSMNQQMKRIQSNVDAYEVGITLVGMNGRNYATDRTYFTLSTEELKQHRLTLTTLLEPKRLMYQYYNEESAEGEGGEPLLVATKALMERTTGDIYGTMYVTIREREFKQFYTNFTSEGNDVLILNREGVILSSNREELIGQTSEELVRHAREINDTSLDYKQAEVFGNDSILVADYLPSYDFYLVNMIDKNLALNQIFDMKTIVLICVIIVSAALIIVFLISRQITKSLTLFVRRMSNVTKHDFGNYMNVTGSYEIRELGRAYNYMLDELHAYIDRLVETQRHQRNAELAALQRQINPHFLYNTLASVKMLVQQGSKEKAAETINALISLLQNTISNVSETITVEEELANLKNYVFINHVRYGGRIRVNYFVMPDCMQARVPKLIIQPFIENAFFHAFNKKEEGFIHVLISSEGHTLICEVVDNGDGMEGVSDNTLPNPKSKRQLFTGIGVINVHERIKLLYGEEYGVTISSQPGEGTKVRVRLPKETV</sequence>
<dbReference type="GO" id="GO:0005886">
    <property type="term" value="C:plasma membrane"/>
    <property type="evidence" value="ECO:0007669"/>
    <property type="project" value="UniProtKB-SubCell"/>
</dbReference>
<keyword evidence="5 12" id="KW-0812">Transmembrane</keyword>
<dbReference type="PANTHER" id="PTHR34220:SF11">
    <property type="entry name" value="SENSOR PROTEIN KINASE HPTS"/>
    <property type="match status" value="1"/>
</dbReference>
<evidence type="ECO:0000256" key="2">
    <source>
        <dbReference type="ARBA" id="ARBA00022475"/>
    </source>
</evidence>
<dbReference type="SMART" id="SM00304">
    <property type="entry name" value="HAMP"/>
    <property type="match status" value="1"/>
</dbReference>
<keyword evidence="10" id="KW-0902">Two-component regulatory system</keyword>
<keyword evidence="6" id="KW-0547">Nucleotide-binding</keyword>
<keyword evidence="2" id="KW-1003">Cell membrane</keyword>
<evidence type="ECO:0000256" key="5">
    <source>
        <dbReference type="ARBA" id="ARBA00022692"/>
    </source>
</evidence>